<feature type="domain" description="Retropepsin-like aspartic endopeptidase" evidence="1">
    <location>
        <begin position="11"/>
        <end position="144"/>
    </location>
</feature>
<keyword evidence="2" id="KW-0645">Protease</keyword>
<dbReference type="GO" id="GO:0008233">
    <property type="term" value="F:peptidase activity"/>
    <property type="evidence" value="ECO:0007669"/>
    <property type="project" value="UniProtKB-KW"/>
</dbReference>
<name>A0A2A8D2U2_9BACT</name>
<evidence type="ECO:0000313" key="3">
    <source>
        <dbReference type="Proteomes" id="UP000220102"/>
    </source>
</evidence>
<gene>
    <name evidence="2" type="ORF">CRI94_01355</name>
</gene>
<dbReference type="PANTHER" id="PTHR38037">
    <property type="entry name" value="ZN_PROTEASE DOMAIN-CONTAINING PROTEIN"/>
    <property type="match status" value="1"/>
</dbReference>
<organism evidence="2 3">
    <name type="scientific">Longibacter salinarum</name>
    <dbReference type="NCBI Taxonomy" id="1850348"/>
    <lineage>
        <taxon>Bacteria</taxon>
        <taxon>Pseudomonadati</taxon>
        <taxon>Rhodothermota</taxon>
        <taxon>Rhodothermia</taxon>
        <taxon>Rhodothermales</taxon>
        <taxon>Salisaetaceae</taxon>
        <taxon>Longibacter</taxon>
    </lineage>
</organism>
<dbReference type="AlphaFoldDB" id="A0A2A8D2U2"/>
<protein>
    <submittedName>
        <fullName evidence="2">ATP-dependent zinc protease</fullName>
    </submittedName>
</protein>
<dbReference type="SUPFAM" id="SSF50630">
    <property type="entry name" value="Acid proteases"/>
    <property type="match status" value="1"/>
</dbReference>
<dbReference type="PANTHER" id="PTHR38037:SF1">
    <property type="entry name" value="ATP-DEPENDENT ZINC PROTEASE DOMAIN-CONTAINING PROTEIN-RELATED"/>
    <property type="match status" value="1"/>
</dbReference>
<dbReference type="OrthoDB" id="9782977at2"/>
<dbReference type="Gene3D" id="2.40.70.10">
    <property type="entry name" value="Acid Proteases"/>
    <property type="match status" value="1"/>
</dbReference>
<keyword evidence="2" id="KW-0378">Hydrolase</keyword>
<accession>A0A2A8D2U2</accession>
<evidence type="ECO:0000259" key="1">
    <source>
        <dbReference type="Pfam" id="PF05618"/>
    </source>
</evidence>
<dbReference type="InterPro" id="IPR021109">
    <property type="entry name" value="Peptidase_aspartic_dom_sf"/>
</dbReference>
<keyword evidence="3" id="KW-1185">Reference proteome</keyword>
<dbReference type="GO" id="GO:0006508">
    <property type="term" value="P:proteolysis"/>
    <property type="evidence" value="ECO:0007669"/>
    <property type="project" value="UniProtKB-KW"/>
</dbReference>
<dbReference type="EMBL" id="PDEQ01000001">
    <property type="protein sequence ID" value="PEN14968.1"/>
    <property type="molecule type" value="Genomic_DNA"/>
</dbReference>
<dbReference type="Proteomes" id="UP000220102">
    <property type="component" value="Unassembled WGS sequence"/>
</dbReference>
<reference evidence="2 3" key="1">
    <citation type="submission" date="2017-10" db="EMBL/GenBank/DDBJ databases">
        <title>Draft genome of Longibacter Salinarum.</title>
        <authorList>
            <person name="Goh K.M."/>
            <person name="Shamsir M.S."/>
            <person name="Lim S.W."/>
        </authorList>
    </citation>
    <scope>NUCLEOTIDE SEQUENCE [LARGE SCALE GENOMIC DNA]</scope>
    <source>
        <strain evidence="2 3">KCTC 52045</strain>
    </source>
</reference>
<dbReference type="InterPro" id="IPR008503">
    <property type="entry name" value="Asp_endopeptidase"/>
</dbReference>
<comment type="caution">
    <text evidence="2">The sequence shown here is derived from an EMBL/GenBank/DDBJ whole genome shotgun (WGS) entry which is preliminary data.</text>
</comment>
<evidence type="ECO:0000313" key="2">
    <source>
        <dbReference type="EMBL" id="PEN14968.1"/>
    </source>
</evidence>
<proteinExistence type="predicted"/>
<sequence>MPKKPNPNLPIIGWREWLALPDLNISWIKAKVDTGARSSALHAFNIERFQENGIERVRFEIHPVQRSKERSVIAEASVHDVRSVRSSSGQKQERVVILTPVRVLGHTWDIELTLARRDKMGFRMLLGRQAIRRRMLVDPGASYAGGKPKV</sequence>
<dbReference type="Pfam" id="PF05618">
    <property type="entry name" value="Zn_protease"/>
    <property type="match status" value="1"/>
</dbReference>
<dbReference type="RefSeq" id="WP_098073867.1">
    <property type="nucleotide sequence ID" value="NZ_PDEQ01000001.1"/>
</dbReference>